<feature type="transmembrane region" description="Helical" evidence="9">
    <location>
        <begin position="607"/>
        <end position="628"/>
    </location>
</feature>
<feature type="region of interest" description="Disordered" evidence="8">
    <location>
        <begin position="1"/>
        <end position="48"/>
    </location>
</feature>
<keyword evidence="4" id="KW-0547">Nucleotide-binding</keyword>
<evidence type="ECO:0000259" key="10">
    <source>
        <dbReference type="PROSITE" id="PS50893"/>
    </source>
</evidence>
<dbReference type="EMBL" id="CP151510">
    <property type="protein sequence ID" value="WZN64798.1"/>
    <property type="molecule type" value="Genomic_DNA"/>
</dbReference>
<dbReference type="GO" id="GO:0016887">
    <property type="term" value="F:ATP hydrolysis activity"/>
    <property type="evidence" value="ECO:0007669"/>
    <property type="project" value="InterPro"/>
</dbReference>
<dbReference type="PROSITE" id="PS50893">
    <property type="entry name" value="ABC_TRANSPORTER_2"/>
    <property type="match status" value="1"/>
</dbReference>
<evidence type="ECO:0000256" key="6">
    <source>
        <dbReference type="ARBA" id="ARBA00022989"/>
    </source>
</evidence>
<dbReference type="InterPro" id="IPR050352">
    <property type="entry name" value="ABCG_transporters"/>
</dbReference>
<keyword evidence="7 9" id="KW-0472">Membrane</keyword>
<feature type="transmembrane region" description="Helical" evidence="9">
    <location>
        <begin position="580"/>
        <end position="601"/>
    </location>
</feature>
<dbReference type="InterPro" id="IPR043926">
    <property type="entry name" value="ABCG_dom"/>
</dbReference>
<feature type="transmembrane region" description="Helical" evidence="9">
    <location>
        <begin position="500"/>
        <end position="518"/>
    </location>
</feature>
<dbReference type="SMART" id="SM00382">
    <property type="entry name" value="AAA"/>
    <property type="match status" value="1"/>
</dbReference>
<evidence type="ECO:0000256" key="9">
    <source>
        <dbReference type="SAM" id="Phobius"/>
    </source>
</evidence>
<keyword evidence="5" id="KW-0067">ATP-binding</keyword>
<dbReference type="InterPro" id="IPR003593">
    <property type="entry name" value="AAA+_ATPase"/>
</dbReference>
<dbReference type="PANTHER" id="PTHR48041:SF139">
    <property type="entry name" value="PROTEIN SCARLET"/>
    <property type="match status" value="1"/>
</dbReference>
<keyword evidence="3 9" id="KW-0812">Transmembrane</keyword>
<evidence type="ECO:0000256" key="2">
    <source>
        <dbReference type="ARBA" id="ARBA00022448"/>
    </source>
</evidence>
<feature type="domain" description="ABC transporter" evidence="10">
    <location>
        <begin position="160"/>
        <end position="404"/>
    </location>
</feature>
<name>A0AAX4PFT7_9CHLO</name>
<keyword evidence="6 9" id="KW-1133">Transmembrane helix</keyword>
<evidence type="ECO:0000256" key="1">
    <source>
        <dbReference type="ARBA" id="ARBA00004141"/>
    </source>
</evidence>
<accession>A0AAX4PFT7</accession>
<keyword evidence="12" id="KW-1185">Reference proteome</keyword>
<proteinExistence type="predicted"/>
<protein>
    <submittedName>
        <fullName evidence="11">Type 2 ABC transporter</fullName>
    </submittedName>
</protein>
<dbReference type="Pfam" id="PF00005">
    <property type="entry name" value="ABC_tran"/>
    <property type="match status" value="1"/>
</dbReference>
<dbReference type="GO" id="GO:0016020">
    <property type="term" value="C:membrane"/>
    <property type="evidence" value="ECO:0007669"/>
    <property type="project" value="UniProtKB-SubCell"/>
</dbReference>
<dbReference type="Proteomes" id="UP001472866">
    <property type="component" value="Chromosome 10"/>
</dbReference>
<dbReference type="Pfam" id="PF19055">
    <property type="entry name" value="ABC2_membrane_7"/>
    <property type="match status" value="1"/>
</dbReference>
<dbReference type="GO" id="GO:0005524">
    <property type="term" value="F:ATP binding"/>
    <property type="evidence" value="ECO:0007669"/>
    <property type="project" value="UniProtKB-KW"/>
</dbReference>
<evidence type="ECO:0000256" key="3">
    <source>
        <dbReference type="ARBA" id="ARBA00022692"/>
    </source>
</evidence>
<evidence type="ECO:0000256" key="4">
    <source>
        <dbReference type="ARBA" id="ARBA00022741"/>
    </source>
</evidence>
<dbReference type="GO" id="GO:0140359">
    <property type="term" value="F:ABC-type transporter activity"/>
    <property type="evidence" value="ECO:0007669"/>
    <property type="project" value="InterPro"/>
</dbReference>
<evidence type="ECO:0000256" key="7">
    <source>
        <dbReference type="ARBA" id="ARBA00023136"/>
    </source>
</evidence>
<evidence type="ECO:0000256" key="8">
    <source>
        <dbReference type="SAM" id="MobiDB-lite"/>
    </source>
</evidence>
<dbReference type="InterPro" id="IPR013525">
    <property type="entry name" value="ABC2_TM"/>
</dbReference>
<dbReference type="SUPFAM" id="SSF52540">
    <property type="entry name" value="P-loop containing nucleoside triphosphate hydrolases"/>
    <property type="match status" value="1"/>
</dbReference>
<comment type="subcellular location">
    <subcellularLocation>
        <location evidence="1">Membrane</location>
        <topology evidence="1">Multi-pass membrane protein</topology>
    </subcellularLocation>
</comment>
<dbReference type="Gene3D" id="3.40.50.300">
    <property type="entry name" value="P-loop containing nucleotide triphosphate hydrolases"/>
    <property type="match status" value="1"/>
</dbReference>
<organism evidence="11 12">
    <name type="scientific">Chloropicon roscoffensis</name>
    <dbReference type="NCBI Taxonomy" id="1461544"/>
    <lineage>
        <taxon>Eukaryota</taxon>
        <taxon>Viridiplantae</taxon>
        <taxon>Chlorophyta</taxon>
        <taxon>Chloropicophyceae</taxon>
        <taxon>Chloropicales</taxon>
        <taxon>Chloropicaceae</taxon>
        <taxon>Chloropicon</taxon>
    </lineage>
</organism>
<sequence length="788" mass="85311">MGKGGLPCQHGDVENPLSPAASPCSDSGDEDSGSNSSRRIMGRFSPREEMLYSPRTAMNYISRTLSARSTVSGSESEAAFLTIKVKQGQTKGNLVELNFSGRRGDLAPLSIASGKILKQVSAGEVSLYSTKGGRDSDGVQIAIDNVGFAIHGDAGCCGCLQAPKRGKLKVDENGLHHVLRNISGIHEAGRLLAILGPSGAGKTTFLNILGGNLKKTSGQIILNGEEACSPTDISEIAAFVHQDDCLLSTMTVRETILFAAHMRLPYDMSNSKKAQRAANAIRLLGLEKCENTIIGSSIEGTRGVSGGERKRCAIATELLTNPSIVFLDEPSSGLDAYCAYSLGSVLKTLCNMGKTVVMTIHQPSSDLYDLFDDMLLLASGQTVFWGPASESVDYFCGLGYSCPPFSNPCDYFFLHVLNIKSGPTGDKKLAELHEAWGASVMGNQIQADLSLKISESSITIKDIVLQRMKACVPFWRKIMLLTKRGFRHFFRNRMLLPSRLLQALLSTLVALAVFWDISENQTGIMARSGVLFYFVAGTMFTSVLSVLSAFSSERSVFIREYSNGAYSVFVYFCSKILVEYPFQIVIPVVIAASSYFAVGLQAAGLKFAVFCVSLVMVNLCGTNIGLMLSSAFRDVAVALSLAPLFVLPFMLFSGFFISYEDVPAYVAWLQAISPVRYAFAALMQNEFNGLELHCTPSQEMVPDGIPGIENLPKALLESIPPICPIQKGEQYIELYGFDLVDTKRCLIMLGILLVMTLILAYAALFLTAAKSRGKSLLCLSTYVSSSNF</sequence>
<evidence type="ECO:0000256" key="5">
    <source>
        <dbReference type="ARBA" id="ARBA00022840"/>
    </source>
</evidence>
<evidence type="ECO:0000313" key="11">
    <source>
        <dbReference type="EMBL" id="WZN64798.1"/>
    </source>
</evidence>
<feature type="transmembrane region" description="Helical" evidence="9">
    <location>
        <begin position="530"/>
        <end position="550"/>
    </location>
</feature>
<gene>
    <name evidence="11" type="ORF">HKI87_10g63550</name>
</gene>
<feature type="transmembrane region" description="Helical" evidence="9">
    <location>
        <begin position="635"/>
        <end position="659"/>
    </location>
</feature>
<evidence type="ECO:0000313" key="12">
    <source>
        <dbReference type="Proteomes" id="UP001472866"/>
    </source>
</evidence>
<dbReference type="InterPro" id="IPR027417">
    <property type="entry name" value="P-loop_NTPase"/>
</dbReference>
<dbReference type="Pfam" id="PF01061">
    <property type="entry name" value="ABC2_membrane"/>
    <property type="match status" value="1"/>
</dbReference>
<keyword evidence="2" id="KW-0813">Transport</keyword>
<dbReference type="AlphaFoldDB" id="A0AAX4PFT7"/>
<dbReference type="InterPro" id="IPR003439">
    <property type="entry name" value="ABC_transporter-like_ATP-bd"/>
</dbReference>
<reference evidence="11 12" key="1">
    <citation type="submission" date="2024-03" db="EMBL/GenBank/DDBJ databases">
        <title>Complete genome sequence of the green alga Chloropicon roscoffensis RCC1871.</title>
        <authorList>
            <person name="Lemieux C."/>
            <person name="Pombert J.-F."/>
            <person name="Otis C."/>
            <person name="Turmel M."/>
        </authorList>
    </citation>
    <scope>NUCLEOTIDE SEQUENCE [LARGE SCALE GENOMIC DNA]</scope>
    <source>
        <strain evidence="11 12">RCC1871</strain>
    </source>
</reference>
<dbReference type="PANTHER" id="PTHR48041">
    <property type="entry name" value="ABC TRANSPORTER G FAMILY MEMBER 28"/>
    <property type="match status" value="1"/>
</dbReference>
<feature type="transmembrane region" description="Helical" evidence="9">
    <location>
        <begin position="746"/>
        <end position="766"/>
    </location>
</feature>